<feature type="chain" id="PRO_5021937112" evidence="1">
    <location>
        <begin position="19"/>
        <end position="230"/>
    </location>
</feature>
<comment type="caution">
    <text evidence="2">The sequence shown here is derived from an EMBL/GenBank/DDBJ whole genome shotgun (WGS) entry which is preliminary data.</text>
</comment>
<gene>
    <name evidence="2" type="ORF">TCAL_06571</name>
</gene>
<evidence type="ECO:0000313" key="3">
    <source>
        <dbReference type="Proteomes" id="UP000318571"/>
    </source>
</evidence>
<feature type="signal peptide" evidence="1">
    <location>
        <begin position="1"/>
        <end position="18"/>
    </location>
</feature>
<accession>A0A553PQS1</accession>
<sequence>MVLVSLLFFPVSSTQLEGSHLSTGSVPDQTRESFSPFPTTLRTARILGFRLHSRAFVNATIYQEPVQLKMAGFYLDPISKSSVLMSLVVLVGILGIALHPVQGSLMGKGLLLNSHHNDRPKPWDIHRRPNNYYHYDPVEESYWQPSEPTQDDDGEEPCVGLCYYRKLMNLESKMDGERRENEPMPEEIVFEELTTHKPCVGLCQYYRSLGIENPYEKRQVKRFALHSGGF</sequence>
<evidence type="ECO:0000313" key="2">
    <source>
        <dbReference type="EMBL" id="TRY80016.1"/>
    </source>
</evidence>
<protein>
    <submittedName>
        <fullName evidence="2">Uncharacterized protein</fullName>
    </submittedName>
</protein>
<reference evidence="2 3" key="1">
    <citation type="journal article" date="2018" name="Nat. Ecol. Evol.">
        <title>Genomic signatures of mitonuclear coevolution across populations of Tigriopus californicus.</title>
        <authorList>
            <person name="Barreto F.S."/>
            <person name="Watson E.T."/>
            <person name="Lima T.G."/>
            <person name="Willett C.S."/>
            <person name="Edmands S."/>
            <person name="Li W."/>
            <person name="Burton R.S."/>
        </authorList>
    </citation>
    <scope>NUCLEOTIDE SEQUENCE [LARGE SCALE GENOMIC DNA]</scope>
    <source>
        <strain evidence="2 3">San Diego</strain>
    </source>
</reference>
<dbReference type="EMBL" id="VCGU01000002">
    <property type="protein sequence ID" value="TRY80016.1"/>
    <property type="molecule type" value="Genomic_DNA"/>
</dbReference>
<keyword evidence="1" id="KW-0732">Signal</keyword>
<keyword evidence="3" id="KW-1185">Reference proteome</keyword>
<dbReference type="Proteomes" id="UP000318571">
    <property type="component" value="Chromosome 6"/>
</dbReference>
<dbReference type="AlphaFoldDB" id="A0A553PQS1"/>
<name>A0A553PQS1_TIGCA</name>
<proteinExistence type="predicted"/>
<evidence type="ECO:0000256" key="1">
    <source>
        <dbReference type="SAM" id="SignalP"/>
    </source>
</evidence>
<organism evidence="2 3">
    <name type="scientific">Tigriopus californicus</name>
    <name type="common">Marine copepod</name>
    <dbReference type="NCBI Taxonomy" id="6832"/>
    <lineage>
        <taxon>Eukaryota</taxon>
        <taxon>Metazoa</taxon>
        <taxon>Ecdysozoa</taxon>
        <taxon>Arthropoda</taxon>
        <taxon>Crustacea</taxon>
        <taxon>Multicrustacea</taxon>
        <taxon>Hexanauplia</taxon>
        <taxon>Copepoda</taxon>
        <taxon>Harpacticoida</taxon>
        <taxon>Harpacticidae</taxon>
        <taxon>Tigriopus</taxon>
    </lineage>
</organism>